<accession>A0A448WTM2</accession>
<organism evidence="2 3">
    <name type="scientific">Protopolystoma xenopodis</name>
    <dbReference type="NCBI Taxonomy" id="117903"/>
    <lineage>
        <taxon>Eukaryota</taxon>
        <taxon>Metazoa</taxon>
        <taxon>Spiralia</taxon>
        <taxon>Lophotrochozoa</taxon>
        <taxon>Platyhelminthes</taxon>
        <taxon>Monogenea</taxon>
        <taxon>Polyopisthocotylea</taxon>
        <taxon>Polystomatidea</taxon>
        <taxon>Polystomatidae</taxon>
        <taxon>Protopolystoma</taxon>
    </lineage>
</organism>
<feature type="compositionally biased region" description="Gly residues" evidence="1">
    <location>
        <begin position="303"/>
        <end position="312"/>
    </location>
</feature>
<proteinExistence type="predicted"/>
<protein>
    <submittedName>
        <fullName evidence="2">Uncharacterized protein</fullName>
    </submittedName>
</protein>
<dbReference type="Proteomes" id="UP000784294">
    <property type="component" value="Unassembled WGS sequence"/>
</dbReference>
<name>A0A448WTM2_9PLAT</name>
<gene>
    <name evidence="2" type="ORF">PXEA_LOCUS13426</name>
</gene>
<evidence type="ECO:0000256" key="1">
    <source>
        <dbReference type="SAM" id="MobiDB-lite"/>
    </source>
</evidence>
<feature type="compositionally biased region" description="Low complexity" evidence="1">
    <location>
        <begin position="275"/>
        <end position="284"/>
    </location>
</feature>
<evidence type="ECO:0000313" key="2">
    <source>
        <dbReference type="EMBL" id="VEL19986.1"/>
    </source>
</evidence>
<dbReference type="EMBL" id="CAAALY010044203">
    <property type="protein sequence ID" value="VEL19986.1"/>
    <property type="molecule type" value="Genomic_DNA"/>
</dbReference>
<comment type="caution">
    <text evidence="2">The sequence shown here is derived from an EMBL/GenBank/DDBJ whole genome shotgun (WGS) entry which is preliminary data.</text>
</comment>
<evidence type="ECO:0000313" key="3">
    <source>
        <dbReference type="Proteomes" id="UP000784294"/>
    </source>
</evidence>
<keyword evidence="3" id="KW-1185">Reference proteome</keyword>
<sequence length="312" mass="32707">MSGFIDYDTLELNLSRRLTRLLARSHSLPIGMVLLLHQLGCPVNRRLPIAPSIFRSTTLPSYVNPTSTSLVSLCASSSRGQPSLNSVLLNGASFADTIASNSSSELLGVGGFETRQLCVAVSRLLTGLQSSVRICPARLDTSGVLAGGDKLHPVMKFISTSNPLITDASGHHIRAFDSEMHNRRPSSLLSSFTSTATWLSSAAAILLAEPVPLPSLQLHSVPPHGIIQTPAGPTIPPSQALLASNSAAALSQVQGQVHHHHHHHHHHPNHILQHSSGTTGSTGLPAPPPLPPGVLATLPPGGLLQGEGGNSQ</sequence>
<reference evidence="2" key="1">
    <citation type="submission" date="2018-11" db="EMBL/GenBank/DDBJ databases">
        <authorList>
            <consortium name="Pathogen Informatics"/>
        </authorList>
    </citation>
    <scope>NUCLEOTIDE SEQUENCE</scope>
</reference>
<feature type="compositionally biased region" description="Basic residues" evidence="1">
    <location>
        <begin position="257"/>
        <end position="269"/>
    </location>
</feature>
<feature type="compositionally biased region" description="Low complexity" evidence="1">
    <location>
        <begin position="293"/>
        <end position="302"/>
    </location>
</feature>
<dbReference type="AlphaFoldDB" id="A0A448WTM2"/>
<feature type="region of interest" description="Disordered" evidence="1">
    <location>
        <begin position="248"/>
        <end position="312"/>
    </location>
</feature>